<keyword evidence="7" id="KW-0472">Membrane</keyword>
<reference evidence="9" key="2">
    <citation type="submission" date="2021-08" db="EMBL/GenBank/DDBJ databases">
        <authorList>
            <person name="Gostincar C."/>
            <person name="Sun X."/>
            <person name="Song Z."/>
            <person name="Gunde-Cimerman N."/>
        </authorList>
    </citation>
    <scope>NUCLEOTIDE SEQUENCE</scope>
    <source>
        <strain evidence="9">EXF-9911</strain>
    </source>
</reference>
<feature type="region of interest" description="Disordered" evidence="6">
    <location>
        <begin position="486"/>
        <end position="517"/>
    </location>
</feature>
<protein>
    <recommendedName>
        <fullName evidence="1">NAD(+) ADP-ribosyltransferase</fullName>
        <ecNumber evidence="1">2.4.2.30</ecNumber>
    </recommendedName>
</protein>
<evidence type="ECO:0000256" key="4">
    <source>
        <dbReference type="ARBA" id="ARBA00023027"/>
    </source>
</evidence>
<evidence type="ECO:0000256" key="2">
    <source>
        <dbReference type="ARBA" id="ARBA00022676"/>
    </source>
</evidence>
<evidence type="ECO:0000256" key="1">
    <source>
        <dbReference type="ARBA" id="ARBA00012020"/>
    </source>
</evidence>
<feature type="region of interest" description="Disordered" evidence="6">
    <location>
        <begin position="102"/>
        <end position="128"/>
    </location>
</feature>
<organism evidence="9 10">
    <name type="scientific">Aureobasidium melanogenum</name>
    <name type="common">Aureobasidium pullulans var. melanogenum</name>
    <dbReference type="NCBI Taxonomy" id="46634"/>
    <lineage>
        <taxon>Eukaryota</taxon>
        <taxon>Fungi</taxon>
        <taxon>Dikarya</taxon>
        <taxon>Ascomycota</taxon>
        <taxon>Pezizomycotina</taxon>
        <taxon>Dothideomycetes</taxon>
        <taxon>Dothideomycetidae</taxon>
        <taxon>Dothideales</taxon>
        <taxon>Saccotheciaceae</taxon>
        <taxon>Aureobasidium</taxon>
    </lineage>
</organism>
<evidence type="ECO:0000256" key="7">
    <source>
        <dbReference type="SAM" id="Phobius"/>
    </source>
</evidence>
<dbReference type="InterPro" id="IPR050800">
    <property type="entry name" value="ARTD/PARP"/>
</dbReference>
<feature type="non-terminal residue" evidence="9">
    <location>
        <position position="532"/>
    </location>
</feature>
<dbReference type="InterPro" id="IPR038213">
    <property type="entry name" value="IFI6/IFI27-like_sf"/>
</dbReference>
<keyword evidence="7" id="KW-0812">Transmembrane</keyword>
<dbReference type="PANTHER" id="PTHR10459:SF60">
    <property type="entry name" value="POLY [ADP-RIBOSE] POLYMERASE 2"/>
    <property type="match status" value="1"/>
</dbReference>
<dbReference type="GO" id="GO:0005730">
    <property type="term" value="C:nucleolus"/>
    <property type="evidence" value="ECO:0007669"/>
    <property type="project" value="TreeGrafter"/>
</dbReference>
<feature type="region of interest" description="Disordered" evidence="6">
    <location>
        <begin position="249"/>
        <end position="270"/>
    </location>
</feature>
<dbReference type="GO" id="GO:0003950">
    <property type="term" value="F:NAD+ poly-ADP-ribosyltransferase activity"/>
    <property type="evidence" value="ECO:0007669"/>
    <property type="project" value="UniProtKB-EC"/>
</dbReference>
<dbReference type="Gene3D" id="6.10.110.10">
    <property type="match status" value="1"/>
</dbReference>
<dbReference type="EC" id="2.4.2.30" evidence="1"/>
<dbReference type="EMBL" id="JAHFXF010000012">
    <property type="protein sequence ID" value="KAG9700638.1"/>
    <property type="molecule type" value="Genomic_DNA"/>
</dbReference>
<evidence type="ECO:0000313" key="9">
    <source>
        <dbReference type="EMBL" id="KAG9700638.1"/>
    </source>
</evidence>
<dbReference type="InterPro" id="IPR036930">
    <property type="entry name" value="WGR_dom_sf"/>
</dbReference>
<keyword evidence="7" id="KW-1133">Transmembrane helix</keyword>
<dbReference type="Proteomes" id="UP000779574">
    <property type="component" value="Unassembled WGS sequence"/>
</dbReference>
<dbReference type="AlphaFoldDB" id="A0A9P8EXI5"/>
<keyword evidence="2" id="KW-0328">Glycosyltransferase</keyword>
<dbReference type="InterPro" id="IPR008893">
    <property type="entry name" value="WGR_domain"/>
</dbReference>
<feature type="domain" description="WGR" evidence="8">
    <location>
        <begin position="371"/>
        <end position="472"/>
    </location>
</feature>
<evidence type="ECO:0000256" key="3">
    <source>
        <dbReference type="ARBA" id="ARBA00022679"/>
    </source>
</evidence>
<feature type="compositionally biased region" description="Acidic residues" evidence="6">
    <location>
        <begin position="503"/>
        <end position="516"/>
    </location>
</feature>
<dbReference type="SUPFAM" id="SSF142921">
    <property type="entry name" value="WGR domain-like"/>
    <property type="match status" value="1"/>
</dbReference>
<feature type="compositionally biased region" description="Basic and acidic residues" evidence="6">
    <location>
        <begin position="486"/>
        <end position="502"/>
    </location>
</feature>
<feature type="transmembrane region" description="Helical" evidence="7">
    <location>
        <begin position="67"/>
        <end position="92"/>
    </location>
</feature>
<dbReference type="PROSITE" id="PS51977">
    <property type="entry name" value="WGR"/>
    <property type="match status" value="1"/>
</dbReference>
<keyword evidence="3" id="KW-0808">Transferase</keyword>
<comment type="caution">
    <text evidence="9">The sequence shown here is derived from an EMBL/GenBank/DDBJ whole genome shotgun (WGS) entry which is preliminary data.</text>
</comment>
<comment type="catalytic activity">
    <reaction evidence="5">
        <text>NAD(+) + (ADP-D-ribosyl)n-acceptor = nicotinamide + (ADP-D-ribosyl)n+1-acceptor + H(+).</text>
        <dbReference type="EC" id="2.4.2.30"/>
    </reaction>
</comment>
<dbReference type="PANTHER" id="PTHR10459">
    <property type="entry name" value="DNA LIGASE"/>
    <property type="match status" value="1"/>
</dbReference>
<evidence type="ECO:0000256" key="6">
    <source>
        <dbReference type="SAM" id="MobiDB-lite"/>
    </source>
</evidence>
<dbReference type="SMART" id="SM00773">
    <property type="entry name" value="WGR"/>
    <property type="match status" value="1"/>
</dbReference>
<dbReference type="Pfam" id="PF05406">
    <property type="entry name" value="WGR"/>
    <property type="match status" value="1"/>
</dbReference>
<dbReference type="GO" id="GO:1990404">
    <property type="term" value="F:NAD+-protein mono-ADP-ribosyltransferase activity"/>
    <property type="evidence" value="ECO:0007669"/>
    <property type="project" value="TreeGrafter"/>
</dbReference>
<sequence>MSESFSQILVTIWWTTFVLALAVLLSLGFGTRGVTPGSFAASYQGWMCGAFTPANGPFARLTSLSMLGFFALAATIMSGICASSITILIWLFQGLVEHKSTAAPPRATSGSNSKEGGRNTPDYSKLKKPDIKGLLEKRGIHGGKVNKSKLIELLQKDDAEQAKRDGTPEDYANQTVVQLKQQHRAIGLPFKANARKAELIKALEGVDAPQKSDSQDTIRVKRDETPEDYANQTVAQLKERYKARGIQDADAVELQKSDSQDTTKVKRDRTPKDYANQTVAQLKERYKARGLQDADTSEVSSKGEVVEALKQDEPLPRTQNLSIPIRSPEDTIQAQPTGRKSTTTRKIHHQIGSAVQGLQVDVDQYSILPKSYKVFVRPATQFNPDIIYDAQLIPTDRDDKSTKFYHLQVLEDKLKNSYVTLIRRERIGEKCSVSYFDGNSLKAAVSKFEKWFQEKTGLKWDDKDKSPMNNRYHFIQHERALDQVTKDQTSKGEHINFKRPSESQDECSEYNNDDSDSNYCAECDGDGSDYES</sequence>
<dbReference type="GO" id="GO:0070212">
    <property type="term" value="P:protein poly-ADP-ribosylation"/>
    <property type="evidence" value="ECO:0007669"/>
    <property type="project" value="TreeGrafter"/>
</dbReference>
<gene>
    <name evidence="9" type="ORF">KCU76_g607</name>
</gene>
<dbReference type="GO" id="GO:0006302">
    <property type="term" value="P:double-strand break repair"/>
    <property type="evidence" value="ECO:0007669"/>
    <property type="project" value="TreeGrafter"/>
</dbReference>
<reference evidence="9" key="1">
    <citation type="journal article" date="2021" name="J Fungi (Basel)">
        <title>Virulence traits and population genomics of the black yeast Aureobasidium melanogenum.</title>
        <authorList>
            <person name="Cernosa A."/>
            <person name="Sun X."/>
            <person name="Gostincar C."/>
            <person name="Fang C."/>
            <person name="Gunde-Cimerman N."/>
            <person name="Song Z."/>
        </authorList>
    </citation>
    <scope>NUCLEOTIDE SEQUENCE</scope>
    <source>
        <strain evidence="9">EXF-9911</strain>
    </source>
</reference>
<keyword evidence="4" id="KW-0520">NAD</keyword>
<evidence type="ECO:0000256" key="5">
    <source>
        <dbReference type="ARBA" id="ARBA00033987"/>
    </source>
</evidence>
<name>A0A9P8EXI5_AURME</name>
<evidence type="ECO:0000313" key="10">
    <source>
        <dbReference type="Proteomes" id="UP000779574"/>
    </source>
</evidence>
<feature type="transmembrane region" description="Helical" evidence="7">
    <location>
        <begin position="12"/>
        <end position="30"/>
    </location>
</feature>
<proteinExistence type="predicted"/>
<accession>A0A9P8EXI5</accession>
<evidence type="ECO:0000259" key="8">
    <source>
        <dbReference type="PROSITE" id="PS51977"/>
    </source>
</evidence>